<gene>
    <name evidence="1" type="ORF">DPMN_017581</name>
</gene>
<accession>A0A9D4NGZ4</accession>
<protein>
    <submittedName>
        <fullName evidence="1">Uncharacterized protein</fullName>
    </submittedName>
</protein>
<reference evidence="1" key="2">
    <citation type="submission" date="2020-11" db="EMBL/GenBank/DDBJ databases">
        <authorList>
            <person name="McCartney M.A."/>
            <person name="Auch B."/>
            <person name="Kono T."/>
            <person name="Mallez S."/>
            <person name="Becker A."/>
            <person name="Gohl D.M."/>
            <person name="Silverstein K.A.T."/>
            <person name="Koren S."/>
            <person name="Bechman K.B."/>
            <person name="Herman A."/>
            <person name="Abrahante J.E."/>
            <person name="Garbe J."/>
        </authorList>
    </citation>
    <scope>NUCLEOTIDE SEQUENCE</scope>
    <source>
        <strain evidence="1">Duluth1</strain>
        <tissue evidence="1">Whole animal</tissue>
    </source>
</reference>
<comment type="caution">
    <text evidence="1">The sequence shown here is derived from an EMBL/GenBank/DDBJ whole genome shotgun (WGS) entry which is preliminary data.</text>
</comment>
<reference evidence="1" key="1">
    <citation type="journal article" date="2019" name="bioRxiv">
        <title>The Genome of the Zebra Mussel, Dreissena polymorpha: A Resource for Invasive Species Research.</title>
        <authorList>
            <person name="McCartney M.A."/>
            <person name="Auch B."/>
            <person name="Kono T."/>
            <person name="Mallez S."/>
            <person name="Zhang Y."/>
            <person name="Obille A."/>
            <person name="Becker A."/>
            <person name="Abrahante J.E."/>
            <person name="Garbe J."/>
            <person name="Badalamenti J.P."/>
            <person name="Herman A."/>
            <person name="Mangelson H."/>
            <person name="Liachko I."/>
            <person name="Sullivan S."/>
            <person name="Sone E.D."/>
            <person name="Koren S."/>
            <person name="Silverstein K.A.T."/>
            <person name="Beckman K.B."/>
            <person name="Gohl D.M."/>
        </authorList>
    </citation>
    <scope>NUCLEOTIDE SEQUENCE</scope>
    <source>
        <strain evidence="1">Duluth1</strain>
        <tissue evidence="1">Whole animal</tissue>
    </source>
</reference>
<proteinExistence type="predicted"/>
<evidence type="ECO:0000313" key="1">
    <source>
        <dbReference type="EMBL" id="KAH3893434.1"/>
    </source>
</evidence>
<keyword evidence="2" id="KW-1185">Reference proteome</keyword>
<dbReference type="Proteomes" id="UP000828390">
    <property type="component" value="Unassembled WGS sequence"/>
</dbReference>
<sequence>MNVSIVLSQLEGHSTRLNECEHSVVSAGGQLVGLMNVSIVLSQLEGHSSRLNECEHSVVPAGRTLY</sequence>
<organism evidence="1 2">
    <name type="scientific">Dreissena polymorpha</name>
    <name type="common">Zebra mussel</name>
    <name type="synonym">Mytilus polymorpha</name>
    <dbReference type="NCBI Taxonomy" id="45954"/>
    <lineage>
        <taxon>Eukaryota</taxon>
        <taxon>Metazoa</taxon>
        <taxon>Spiralia</taxon>
        <taxon>Lophotrochozoa</taxon>
        <taxon>Mollusca</taxon>
        <taxon>Bivalvia</taxon>
        <taxon>Autobranchia</taxon>
        <taxon>Heteroconchia</taxon>
        <taxon>Euheterodonta</taxon>
        <taxon>Imparidentia</taxon>
        <taxon>Neoheterodontei</taxon>
        <taxon>Myida</taxon>
        <taxon>Dreissenoidea</taxon>
        <taxon>Dreissenidae</taxon>
        <taxon>Dreissena</taxon>
    </lineage>
</organism>
<dbReference type="AlphaFoldDB" id="A0A9D4NGZ4"/>
<evidence type="ECO:0000313" key="2">
    <source>
        <dbReference type="Proteomes" id="UP000828390"/>
    </source>
</evidence>
<dbReference type="EMBL" id="JAIWYP010000001">
    <property type="protein sequence ID" value="KAH3893434.1"/>
    <property type="molecule type" value="Genomic_DNA"/>
</dbReference>
<name>A0A9D4NGZ4_DREPO</name>